<evidence type="ECO:0000313" key="3">
    <source>
        <dbReference type="EMBL" id="GGZ92662.1"/>
    </source>
</evidence>
<dbReference type="RefSeq" id="WP_189362626.1">
    <property type="nucleotide sequence ID" value="NZ_BMWZ01000010.1"/>
</dbReference>
<dbReference type="InterPro" id="IPR013099">
    <property type="entry name" value="K_chnl_dom"/>
</dbReference>
<feature type="transmembrane region" description="Helical" evidence="1">
    <location>
        <begin position="117"/>
        <end position="139"/>
    </location>
</feature>
<dbReference type="EMBL" id="BMWZ01000010">
    <property type="protein sequence ID" value="GGZ92662.1"/>
    <property type="molecule type" value="Genomic_DNA"/>
</dbReference>
<name>A0A918VEB6_9FLAO</name>
<dbReference type="Proteomes" id="UP000636004">
    <property type="component" value="Unassembled WGS sequence"/>
</dbReference>
<keyword evidence="1" id="KW-0812">Transmembrane</keyword>
<keyword evidence="4" id="KW-1185">Reference proteome</keyword>
<protein>
    <recommendedName>
        <fullName evidence="2">Potassium channel domain-containing protein</fullName>
    </recommendedName>
</protein>
<dbReference type="SUPFAM" id="SSF81324">
    <property type="entry name" value="Voltage-gated potassium channels"/>
    <property type="match status" value="1"/>
</dbReference>
<keyword evidence="1" id="KW-1133">Transmembrane helix</keyword>
<organism evidence="3 4">
    <name type="scientific">Algibacter mikhailovii</name>
    <dbReference type="NCBI Taxonomy" id="425498"/>
    <lineage>
        <taxon>Bacteria</taxon>
        <taxon>Pseudomonadati</taxon>
        <taxon>Bacteroidota</taxon>
        <taxon>Flavobacteriia</taxon>
        <taxon>Flavobacteriales</taxon>
        <taxon>Flavobacteriaceae</taxon>
        <taxon>Algibacter</taxon>
    </lineage>
</organism>
<evidence type="ECO:0000313" key="4">
    <source>
        <dbReference type="Proteomes" id="UP000636004"/>
    </source>
</evidence>
<evidence type="ECO:0000256" key="1">
    <source>
        <dbReference type="SAM" id="Phobius"/>
    </source>
</evidence>
<comment type="caution">
    <text evidence="3">The sequence shown here is derived from an EMBL/GenBank/DDBJ whole genome shotgun (WGS) entry which is preliminary data.</text>
</comment>
<reference evidence="3" key="2">
    <citation type="submission" date="2020-09" db="EMBL/GenBank/DDBJ databases">
        <authorList>
            <person name="Sun Q."/>
            <person name="Kim S."/>
        </authorList>
    </citation>
    <scope>NUCLEOTIDE SEQUENCE</scope>
    <source>
        <strain evidence="3">KCTC 12710</strain>
    </source>
</reference>
<dbReference type="Pfam" id="PF07885">
    <property type="entry name" value="Ion_trans_2"/>
    <property type="match status" value="1"/>
</dbReference>
<keyword evidence="1" id="KW-0472">Membrane</keyword>
<gene>
    <name evidence="3" type="ORF">GCM10007028_33840</name>
</gene>
<evidence type="ECO:0000259" key="2">
    <source>
        <dbReference type="Pfam" id="PF07885"/>
    </source>
</evidence>
<dbReference type="AlphaFoldDB" id="A0A918VEB6"/>
<accession>A0A918VEB6</accession>
<feature type="transmembrane region" description="Helical" evidence="1">
    <location>
        <begin position="48"/>
        <end position="75"/>
    </location>
</feature>
<dbReference type="Gene3D" id="1.10.287.70">
    <property type="match status" value="1"/>
</dbReference>
<feature type="domain" description="Potassium channel" evidence="2">
    <location>
        <begin position="63"/>
        <end position="136"/>
    </location>
</feature>
<proteinExistence type="predicted"/>
<reference evidence="3" key="1">
    <citation type="journal article" date="2014" name="Int. J. Syst. Evol. Microbiol.">
        <title>Complete genome sequence of Corynebacterium casei LMG S-19264T (=DSM 44701T), isolated from a smear-ripened cheese.</title>
        <authorList>
            <consortium name="US DOE Joint Genome Institute (JGI-PGF)"/>
            <person name="Walter F."/>
            <person name="Albersmeier A."/>
            <person name="Kalinowski J."/>
            <person name="Ruckert C."/>
        </authorList>
    </citation>
    <scope>NUCLEOTIDE SEQUENCE</scope>
    <source>
        <strain evidence="3">KCTC 12710</strain>
    </source>
</reference>
<sequence>MVLNITIGVIIIGITILIHGYGTFYWVKILAKNFQDNQKHFLNTKITWFLIYTAIYLLALNFIEAIIWGVTYYILPGISEFESLEKAIYFSLVTFTTLGYGEITISSNNRILAGLEAMDGVLLLGWTTAIMFSVLQYSIKNLFQNKEN</sequence>
<feature type="transmembrane region" description="Helical" evidence="1">
    <location>
        <begin position="6"/>
        <end position="27"/>
    </location>
</feature>